<dbReference type="InterPro" id="IPR036259">
    <property type="entry name" value="MFS_trans_sf"/>
</dbReference>
<dbReference type="SUPFAM" id="SSF103473">
    <property type="entry name" value="MFS general substrate transporter"/>
    <property type="match status" value="1"/>
</dbReference>
<dbReference type="Pfam" id="PF07690">
    <property type="entry name" value="MFS_1"/>
    <property type="match status" value="1"/>
</dbReference>
<dbReference type="GO" id="GO:0016020">
    <property type="term" value="C:membrane"/>
    <property type="evidence" value="ECO:0007669"/>
    <property type="project" value="UniProtKB-SubCell"/>
</dbReference>
<sequence length="489" mass="52637">MSSYMTLLHDLASFNSPIVSIHDDGFRSSQSKPAHPLSNTLGENTRPLSIELNTITSAQAVEPRSESPSTSEDQYSEGGWAAWSVVLGNFLALLAVSSFLNNLGVYQAYLAHNQLKEYPESEIGWVPGLFAFLVFFCGVMIGPIFDAKGPRVLVAAGSVLVVLYVLLLGFCTQYWHFILVIGFVGGLGTSLVFTVAVAVVQHWFLRRRGLATGTALTAGALAGVIFPLMLQPLFESVGFAWATRIQGFIAIGLLILANLLIRSRLPPRSSGSILPDPSIFRDKAFTITTIGTFFQEWGLFIPLTYLTSYGLHSEAMTSAFAYQLVSIFNGSSLVGRLLPGLISDRLGRYNTTILTLILSVAAPLGIWLPATVMTANRANTIGSEGTVRNMTIAFTVIMGFGSGSNLSLTPVCVGQLCDTKNYGQYFATCYTIVSFSTLTGIPIGGALLTASGGEYWATALFTGLCYFFSLVAFATVRVMKVGWTLSAVF</sequence>
<name>A0A4U7AS86_9PEZI</name>
<dbReference type="EMBL" id="PTQR01000084">
    <property type="protein sequence ID" value="TKX20859.1"/>
    <property type="molecule type" value="Genomic_DNA"/>
</dbReference>
<feature type="compositionally biased region" description="Polar residues" evidence="3">
    <location>
        <begin position="27"/>
        <end position="44"/>
    </location>
</feature>
<organism evidence="6 7">
    <name type="scientific">Elsinoe australis</name>
    <dbReference type="NCBI Taxonomy" id="40998"/>
    <lineage>
        <taxon>Eukaryota</taxon>
        <taxon>Fungi</taxon>
        <taxon>Dikarya</taxon>
        <taxon>Ascomycota</taxon>
        <taxon>Pezizomycotina</taxon>
        <taxon>Dothideomycetes</taxon>
        <taxon>Dothideomycetidae</taxon>
        <taxon>Myriangiales</taxon>
        <taxon>Elsinoaceae</taxon>
        <taxon>Elsinoe</taxon>
    </lineage>
</organism>
<keyword evidence="4" id="KW-1133">Transmembrane helix</keyword>
<feature type="transmembrane region" description="Helical" evidence="4">
    <location>
        <begin position="455"/>
        <end position="476"/>
    </location>
</feature>
<dbReference type="Gene3D" id="1.20.1250.20">
    <property type="entry name" value="MFS general substrate transporter like domains"/>
    <property type="match status" value="2"/>
</dbReference>
<comment type="caution">
    <text evidence="6">The sequence shown here is derived from an EMBL/GenBank/DDBJ whole genome shotgun (WGS) entry which is preliminary data.</text>
</comment>
<feature type="transmembrane region" description="Helical" evidence="4">
    <location>
        <begin position="123"/>
        <end position="145"/>
    </location>
</feature>
<feature type="domain" description="Major facilitator superfamily (MFS) profile" evidence="5">
    <location>
        <begin position="284"/>
        <end position="489"/>
    </location>
</feature>
<proteinExistence type="inferred from homology"/>
<dbReference type="InterPro" id="IPR050327">
    <property type="entry name" value="Proton-linked_MCT"/>
</dbReference>
<keyword evidence="4" id="KW-0472">Membrane</keyword>
<evidence type="ECO:0000256" key="3">
    <source>
        <dbReference type="SAM" id="MobiDB-lite"/>
    </source>
</evidence>
<evidence type="ECO:0000313" key="7">
    <source>
        <dbReference type="Proteomes" id="UP000308133"/>
    </source>
</evidence>
<evidence type="ECO:0000256" key="2">
    <source>
        <dbReference type="ARBA" id="ARBA00006727"/>
    </source>
</evidence>
<evidence type="ECO:0000256" key="1">
    <source>
        <dbReference type="ARBA" id="ARBA00004141"/>
    </source>
</evidence>
<feature type="transmembrane region" description="Helical" evidence="4">
    <location>
        <begin position="351"/>
        <end position="370"/>
    </location>
</feature>
<comment type="subcellular location">
    <subcellularLocation>
        <location evidence="1">Membrane</location>
        <topology evidence="1">Multi-pass membrane protein</topology>
    </subcellularLocation>
</comment>
<dbReference type="GO" id="GO:0022857">
    <property type="term" value="F:transmembrane transporter activity"/>
    <property type="evidence" value="ECO:0007669"/>
    <property type="project" value="InterPro"/>
</dbReference>
<evidence type="ECO:0000259" key="5">
    <source>
        <dbReference type="PROSITE" id="PS50850"/>
    </source>
</evidence>
<dbReference type="InterPro" id="IPR020846">
    <property type="entry name" value="MFS_dom"/>
</dbReference>
<feature type="transmembrane region" description="Helical" evidence="4">
    <location>
        <begin position="152"/>
        <end position="170"/>
    </location>
</feature>
<dbReference type="InterPro" id="IPR011701">
    <property type="entry name" value="MFS"/>
</dbReference>
<feature type="transmembrane region" description="Helical" evidence="4">
    <location>
        <begin position="320"/>
        <end position="339"/>
    </location>
</feature>
<protein>
    <submittedName>
        <fullName evidence="6">MFS transporter-like protein 129</fullName>
    </submittedName>
</protein>
<evidence type="ECO:0000256" key="4">
    <source>
        <dbReference type="SAM" id="Phobius"/>
    </source>
</evidence>
<feature type="region of interest" description="Disordered" evidence="3">
    <location>
        <begin position="25"/>
        <end position="44"/>
    </location>
</feature>
<comment type="similarity">
    <text evidence="2">Belongs to the major facilitator superfamily. Monocarboxylate porter (TC 2.A.1.13) family.</text>
</comment>
<reference evidence="6 7" key="1">
    <citation type="submission" date="2018-02" db="EMBL/GenBank/DDBJ databases">
        <title>Draft genome sequences of Elsinoe sp., causing black scab on jojoba.</title>
        <authorList>
            <person name="Stodart B."/>
            <person name="Jeffress S."/>
            <person name="Ash G."/>
            <person name="Arun Chinnappa K."/>
        </authorList>
    </citation>
    <scope>NUCLEOTIDE SEQUENCE [LARGE SCALE GENOMIC DNA]</scope>
    <source>
        <strain evidence="6 7">Hillstone_2</strain>
    </source>
</reference>
<feature type="transmembrane region" description="Helical" evidence="4">
    <location>
        <begin position="176"/>
        <end position="198"/>
    </location>
</feature>
<dbReference type="PANTHER" id="PTHR11360">
    <property type="entry name" value="MONOCARBOXYLATE TRANSPORTER"/>
    <property type="match status" value="1"/>
</dbReference>
<gene>
    <name evidence="6" type="ORF">C1H76_6896</name>
</gene>
<accession>A0A4U7AS86</accession>
<feature type="transmembrane region" description="Helical" evidence="4">
    <location>
        <begin position="210"/>
        <end position="229"/>
    </location>
</feature>
<keyword evidence="4" id="KW-0812">Transmembrane</keyword>
<feature type="transmembrane region" description="Helical" evidence="4">
    <location>
        <begin position="282"/>
        <end position="300"/>
    </location>
</feature>
<dbReference type="Proteomes" id="UP000308133">
    <property type="component" value="Unassembled WGS sequence"/>
</dbReference>
<evidence type="ECO:0000313" key="6">
    <source>
        <dbReference type="EMBL" id="TKX20859.1"/>
    </source>
</evidence>
<feature type="transmembrane region" description="Helical" evidence="4">
    <location>
        <begin position="80"/>
        <end position="103"/>
    </location>
</feature>
<dbReference type="PROSITE" id="PS50850">
    <property type="entry name" value="MFS"/>
    <property type="match status" value="1"/>
</dbReference>
<dbReference type="PANTHER" id="PTHR11360:SF177">
    <property type="entry name" value="RIBOFLAVIN TRANSPORTER MCH5"/>
    <property type="match status" value="1"/>
</dbReference>
<dbReference type="AlphaFoldDB" id="A0A4U7AS86"/>
<feature type="transmembrane region" description="Helical" evidence="4">
    <location>
        <begin position="390"/>
        <end position="413"/>
    </location>
</feature>
<feature type="transmembrane region" description="Helical" evidence="4">
    <location>
        <begin position="241"/>
        <end position="261"/>
    </location>
</feature>
<feature type="transmembrane region" description="Helical" evidence="4">
    <location>
        <begin position="425"/>
        <end position="449"/>
    </location>
</feature>